<accession>A0ABY4QTB9</accession>
<dbReference type="Pfam" id="PF13830">
    <property type="entry name" value="DUF4192"/>
    <property type="match status" value="1"/>
</dbReference>
<proteinExistence type="predicted"/>
<evidence type="ECO:0000313" key="2">
    <source>
        <dbReference type="Proteomes" id="UP001056336"/>
    </source>
</evidence>
<dbReference type="Proteomes" id="UP001056336">
    <property type="component" value="Chromosome"/>
</dbReference>
<dbReference type="RefSeq" id="WP_249769082.1">
    <property type="nucleotide sequence ID" value="NZ_CP097332.1"/>
</dbReference>
<reference evidence="1" key="2">
    <citation type="submission" date="2022-05" db="EMBL/GenBank/DDBJ databases">
        <authorList>
            <person name="Kim J.-S."/>
            <person name="Lee K."/>
            <person name="Suh M."/>
            <person name="Eom M."/>
            <person name="Kim J.-S."/>
            <person name="Kim D.-S."/>
            <person name="Ko S.-H."/>
            <person name="Shin Y."/>
            <person name="Lee J.-S."/>
        </authorList>
    </citation>
    <scope>NUCLEOTIDE SEQUENCE</scope>
    <source>
        <strain evidence="1">N237</strain>
    </source>
</reference>
<protein>
    <submittedName>
        <fullName evidence="1">DUF4192 domain-containing protein</fullName>
    </submittedName>
</protein>
<sequence>MQPQRGRAIPTAALATAADVIDIVPYLLGFHPVESIVIVGLSERNGRAPQVCLTARCDLPPAPMDPGAFSPLVAPLASTDSDCVVALVFTHHHPAASGDVPQHLHDVALACALVGLSVVDLLVVGQERWWSLTCTDSGCCSPGGNERRSTSASAEAVFAGLVALPDREAVRGQLAGQTRHERDRLEPALAKAENRLTEAVLKGRLSTSLRADLRAFTARLDRHPTEGTAGRAMTRAELARFGVALTHVEVRDELWFRVDERSVDADDALLELLRRLPPPYDAVPLLLFAWSQWRKGNGTLATMAGERALDSDPGLSAARVVLDTVQLGLNPARTPPLRSPSANVGTQRFG</sequence>
<reference evidence="1" key="1">
    <citation type="journal article" date="2018" name="Int. J. Syst. Evol. Microbiol.">
        <title>Jatrophihabitans telluris sp. nov., isolated from sediment soil of lava forest wetlands and the emended description of the genus Jatrophihabitans.</title>
        <authorList>
            <person name="Lee K.C."/>
            <person name="Suh M.K."/>
            <person name="Eom M.K."/>
            <person name="Kim K.K."/>
            <person name="Kim J.S."/>
            <person name="Kim D.S."/>
            <person name="Ko S.H."/>
            <person name="Shin Y.K."/>
            <person name="Lee J.S."/>
        </authorList>
    </citation>
    <scope>NUCLEOTIDE SEQUENCE</scope>
    <source>
        <strain evidence="1">N237</strain>
    </source>
</reference>
<dbReference type="InterPro" id="IPR025447">
    <property type="entry name" value="DUF4192"/>
</dbReference>
<gene>
    <name evidence="1" type="ORF">M6D93_10410</name>
</gene>
<dbReference type="EMBL" id="CP097332">
    <property type="protein sequence ID" value="UQX86723.1"/>
    <property type="molecule type" value="Genomic_DNA"/>
</dbReference>
<keyword evidence="2" id="KW-1185">Reference proteome</keyword>
<name>A0ABY4QTB9_9ACTN</name>
<evidence type="ECO:0000313" key="1">
    <source>
        <dbReference type="EMBL" id="UQX86723.1"/>
    </source>
</evidence>
<organism evidence="1 2">
    <name type="scientific">Jatrophihabitans telluris</name>
    <dbReference type="NCBI Taxonomy" id="2038343"/>
    <lineage>
        <taxon>Bacteria</taxon>
        <taxon>Bacillati</taxon>
        <taxon>Actinomycetota</taxon>
        <taxon>Actinomycetes</taxon>
        <taxon>Jatrophihabitantales</taxon>
        <taxon>Jatrophihabitantaceae</taxon>
        <taxon>Jatrophihabitans</taxon>
    </lineage>
</organism>